<evidence type="ECO:0000256" key="6">
    <source>
        <dbReference type="SAM" id="SignalP"/>
    </source>
</evidence>
<protein>
    <recommendedName>
        <fullName evidence="5">Peptidyl-prolyl cis-trans isomerase</fullName>
        <ecNumber evidence="5">5.2.1.8</ecNumber>
    </recommendedName>
</protein>
<name>A0ABN3W1L9_9ACTN</name>
<evidence type="ECO:0000256" key="4">
    <source>
        <dbReference type="PROSITE-ProRule" id="PRU00277"/>
    </source>
</evidence>
<comment type="catalytic activity">
    <reaction evidence="1 4 5">
        <text>[protein]-peptidylproline (omega=180) = [protein]-peptidylproline (omega=0)</text>
        <dbReference type="Rhea" id="RHEA:16237"/>
        <dbReference type="Rhea" id="RHEA-COMP:10747"/>
        <dbReference type="Rhea" id="RHEA-COMP:10748"/>
        <dbReference type="ChEBI" id="CHEBI:83833"/>
        <dbReference type="ChEBI" id="CHEBI:83834"/>
        <dbReference type="EC" id="5.2.1.8"/>
    </reaction>
</comment>
<sequence>MRPAALLAALSLLLAAACTSGEQAGPDVEVLGSFGDRPTVRFPEGMPPADLRFAELMAGTGAEIGGNDLVVAHYTTHVWDGKDNRLLASSFNQGAPASFALGQSITGVGRALRGHKVGSRVVAVVPPEEGYGPNPPGGMTAEDELFYVVDVLGSFPPGAAARGEGGPGVLDGVRIAGASGARPSLALPRSRPPADLRSKVLIRGAGAKTRAGQLLVTQYEGKVWESGAVFDSTWRSGHPRAFRIGKGAVIAGWDRALVGVPVGSRVALIVPPRFGYENGLPPTIRPGDTLVFVVDVLAAY</sequence>
<keyword evidence="2 4" id="KW-0697">Rotamase</keyword>
<reference evidence="8 9" key="1">
    <citation type="journal article" date="2019" name="Int. J. Syst. Evol. Microbiol.">
        <title>The Global Catalogue of Microorganisms (GCM) 10K type strain sequencing project: providing services to taxonomists for standard genome sequencing and annotation.</title>
        <authorList>
            <consortium name="The Broad Institute Genomics Platform"/>
            <consortium name="The Broad Institute Genome Sequencing Center for Infectious Disease"/>
            <person name="Wu L."/>
            <person name="Ma J."/>
        </authorList>
    </citation>
    <scope>NUCLEOTIDE SEQUENCE [LARGE SCALE GENOMIC DNA]</scope>
    <source>
        <strain evidence="8 9">JCM 6242</strain>
    </source>
</reference>
<evidence type="ECO:0000256" key="1">
    <source>
        <dbReference type="ARBA" id="ARBA00000971"/>
    </source>
</evidence>
<dbReference type="EC" id="5.2.1.8" evidence="5"/>
<evidence type="ECO:0000313" key="9">
    <source>
        <dbReference type="Proteomes" id="UP001500831"/>
    </source>
</evidence>
<evidence type="ECO:0000256" key="2">
    <source>
        <dbReference type="ARBA" id="ARBA00023110"/>
    </source>
</evidence>
<keyword evidence="9" id="KW-1185">Reference proteome</keyword>
<dbReference type="SUPFAM" id="SSF54534">
    <property type="entry name" value="FKBP-like"/>
    <property type="match status" value="2"/>
</dbReference>
<comment type="similarity">
    <text evidence="5">Belongs to the FKBP-type PPIase family.</text>
</comment>
<gene>
    <name evidence="8" type="ORF">GCM10010517_38750</name>
</gene>
<dbReference type="Proteomes" id="UP001500831">
    <property type="component" value="Unassembled WGS sequence"/>
</dbReference>
<dbReference type="PANTHER" id="PTHR45779">
    <property type="entry name" value="PEPTIDYLPROLYL ISOMERASE"/>
    <property type="match status" value="1"/>
</dbReference>
<feature type="domain" description="PPIase FKBP-type" evidence="7">
    <location>
        <begin position="67"/>
        <end position="155"/>
    </location>
</feature>
<dbReference type="InterPro" id="IPR046357">
    <property type="entry name" value="PPIase_dom_sf"/>
</dbReference>
<dbReference type="Gene3D" id="3.10.50.40">
    <property type="match status" value="2"/>
</dbReference>
<dbReference type="PROSITE" id="PS50059">
    <property type="entry name" value="FKBP_PPIASE"/>
    <property type="match status" value="2"/>
</dbReference>
<keyword evidence="6" id="KW-0732">Signal</keyword>
<evidence type="ECO:0000256" key="5">
    <source>
        <dbReference type="RuleBase" id="RU003915"/>
    </source>
</evidence>
<dbReference type="InterPro" id="IPR001179">
    <property type="entry name" value="PPIase_FKBP_dom"/>
</dbReference>
<evidence type="ECO:0000256" key="3">
    <source>
        <dbReference type="ARBA" id="ARBA00023235"/>
    </source>
</evidence>
<dbReference type="GO" id="GO:0016853">
    <property type="term" value="F:isomerase activity"/>
    <property type="evidence" value="ECO:0007669"/>
    <property type="project" value="UniProtKB-KW"/>
</dbReference>
<dbReference type="PANTHER" id="PTHR45779:SF7">
    <property type="entry name" value="PEPTIDYLPROLYL ISOMERASE"/>
    <property type="match status" value="1"/>
</dbReference>
<proteinExistence type="inferred from homology"/>
<dbReference type="EMBL" id="BAAAVI010000026">
    <property type="protein sequence ID" value="GAA2877297.1"/>
    <property type="molecule type" value="Genomic_DNA"/>
</dbReference>
<feature type="chain" id="PRO_5047005449" description="Peptidyl-prolyl cis-trans isomerase" evidence="6">
    <location>
        <begin position="25"/>
        <end position="300"/>
    </location>
</feature>
<dbReference type="PROSITE" id="PS51257">
    <property type="entry name" value="PROKAR_LIPOPROTEIN"/>
    <property type="match status" value="1"/>
</dbReference>
<accession>A0ABN3W1L9</accession>
<evidence type="ECO:0000313" key="8">
    <source>
        <dbReference type="EMBL" id="GAA2877297.1"/>
    </source>
</evidence>
<keyword evidence="3 4" id="KW-0413">Isomerase</keyword>
<organism evidence="8 9">
    <name type="scientific">Streptosporangium fragile</name>
    <dbReference type="NCBI Taxonomy" id="46186"/>
    <lineage>
        <taxon>Bacteria</taxon>
        <taxon>Bacillati</taxon>
        <taxon>Actinomycetota</taxon>
        <taxon>Actinomycetes</taxon>
        <taxon>Streptosporangiales</taxon>
        <taxon>Streptosporangiaceae</taxon>
        <taxon>Streptosporangium</taxon>
    </lineage>
</organism>
<evidence type="ECO:0000259" key="7">
    <source>
        <dbReference type="PROSITE" id="PS50059"/>
    </source>
</evidence>
<feature type="signal peptide" evidence="6">
    <location>
        <begin position="1"/>
        <end position="24"/>
    </location>
</feature>
<dbReference type="RefSeq" id="WP_344973237.1">
    <property type="nucleotide sequence ID" value="NZ_BAAAVI010000026.1"/>
</dbReference>
<dbReference type="InterPro" id="IPR044609">
    <property type="entry name" value="FKBP2/11"/>
</dbReference>
<comment type="caution">
    <text evidence="8">The sequence shown here is derived from an EMBL/GenBank/DDBJ whole genome shotgun (WGS) entry which is preliminary data.</text>
</comment>
<dbReference type="Pfam" id="PF00254">
    <property type="entry name" value="FKBP_C"/>
    <property type="match status" value="2"/>
</dbReference>
<feature type="domain" description="PPIase FKBP-type" evidence="7">
    <location>
        <begin position="212"/>
        <end position="300"/>
    </location>
</feature>